<dbReference type="EMBL" id="BAAASZ010000003">
    <property type="protein sequence ID" value="GAA2423955.1"/>
    <property type="molecule type" value="Genomic_DNA"/>
</dbReference>
<dbReference type="InterPro" id="IPR027417">
    <property type="entry name" value="P-loop_NTPase"/>
</dbReference>
<reference evidence="3" key="1">
    <citation type="journal article" date="2019" name="Int. J. Syst. Evol. Microbiol.">
        <title>The Global Catalogue of Microorganisms (GCM) 10K type strain sequencing project: providing services to taxonomists for standard genome sequencing and annotation.</title>
        <authorList>
            <consortium name="The Broad Institute Genomics Platform"/>
            <consortium name="The Broad Institute Genome Sequencing Center for Infectious Disease"/>
            <person name="Wu L."/>
            <person name="Ma J."/>
        </authorList>
    </citation>
    <scope>NUCLEOTIDE SEQUENCE [LARGE SCALE GENOMIC DNA]</scope>
    <source>
        <strain evidence="3">JCM 6305</strain>
    </source>
</reference>
<keyword evidence="3" id="KW-1185">Reference proteome</keyword>
<organism evidence="2 3">
    <name type="scientific">Streptomyces macrosporus</name>
    <dbReference type="NCBI Taxonomy" id="44032"/>
    <lineage>
        <taxon>Bacteria</taxon>
        <taxon>Bacillati</taxon>
        <taxon>Actinomycetota</taxon>
        <taxon>Actinomycetes</taxon>
        <taxon>Kitasatosporales</taxon>
        <taxon>Streptomycetaceae</taxon>
        <taxon>Streptomyces</taxon>
    </lineage>
</organism>
<evidence type="ECO:0000256" key="1">
    <source>
        <dbReference type="SAM" id="MobiDB-lite"/>
    </source>
</evidence>
<name>A0ABP5WF11_9ACTN</name>
<protein>
    <submittedName>
        <fullName evidence="2">Uncharacterized protein</fullName>
    </submittedName>
</protein>
<evidence type="ECO:0000313" key="2">
    <source>
        <dbReference type="EMBL" id="GAA2423955.1"/>
    </source>
</evidence>
<dbReference type="Proteomes" id="UP001501638">
    <property type="component" value="Unassembled WGS sequence"/>
</dbReference>
<accession>A0ABP5WF11</accession>
<evidence type="ECO:0000313" key="3">
    <source>
        <dbReference type="Proteomes" id="UP001501638"/>
    </source>
</evidence>
<proteinExistence type="predicted"/>
<feature type="region of interest" description="Disordered" evidence="1">
    <location>
        <begin position="95"/>
        <end position="114"/>
    </location>
</feature>
<gene>
    <name evidence="2" type="ORF">GCM10010405_02870</name>
</gene>
<dbReference type="SUPFAM" id="SSF52540">
    <property type="entry name" value="P-loop containing nucleoside triphosphate hydrolases"/>
    <property type="match status" value="1"/>
</dbReference>
<sequence length="192" mass="19444">MRTLGLGILTRVGVGEAGRTDSPALDRRRGIAVQPAVVPFAIVERVLHVLDGAVPVVSAVEGVRARTPRADADAATPAHPGFLGPAITDAGIGEPRPATGGDADGPVSGTVFTTERDPAGERTAYVHTPRTWTDALGTRTCSRSAGLDVLEGPGSLTGGGLAADLAATVPECFFGRTPPAAAVSRAARPAPR</sequence>
<comment type="caution">
    <text evidence="2">The sequence shown here is derived from an EMBL/GenBank/DDBJ whole genome shotgun (WGS) entry which is preliminary data.</text>
</comment>